<comment type="subcellular location">
    <subcellularLocation>
        <location evidence="1">Nucleus</location>
    </subcellularLocation>
</comment>
<dbReference type="CDD" id="cd20552">
    <property type="entry name" value="CYCLIN_TFIIB_rpt2"/>
    <property type="match status" value="1"/>
</dbReference>
<evidence type="ECO:0000313" key="16">
    <source>
        <dbReference type="Proteomes" id="UP000695562"/>
    </source>
</evidence>
<proteinExistence type="inferred from homology"/>
<dbReference type="FunFam" id="1.10.472.170:FF:000001">
    <property type="entry name" value="Transcription initiation factor IIB"/>
    <property type="match status" value="1"/>
</dbReference>
<dbReference type="GO" id="GO:0006367">
    <property type="term" value="P:transcription initiation at RNA polymerase II promoter"/>
    <property type="evidence" value="ECO:0007669"/>
    <property type="project" value="TreeGrafter"/>
</dbReference>
<evidence type="ECO:0000256" key="13">
    <source>
        <dbReference type="SAM" id="MobiDB-lite"/>
    </source>
</evidence>
<evidence type="ECO:0000256" key="12">
    <source>
        <dbReference type="PROSITE-ProRule" id="PRU00469"/>
    </source>
</evidence>
<dbReference type="GO" id="GO:0097550">
    <property type="term" value="C:transcription preinitiation complex"/>
    <property type="evidence" value="ECO:0007669"/>
    <property type="project" value="TreeGrafter"/>
</dbReference>
<dbReference type="SMART" id="SM00385">
    <property type="entry name" value="CYCLIN"/>
    <property type="match status" value="2"/>
</dbReference>
<dbReference type="SUPFAM" id="SSF47954">
    <property type="entry name" value="Cyclin-like"/>
    <property type="match status" value="2"/>
</dbReference>
<evidence type="ECO:0000256" key="7">
    <source>
        <dbReference type="ARBA" id="ARBA00022833"/>
    </source>
</evidence>
<dbReference type="CDD" id="cd20551">
    <property type="entry name" value="CYCLIN_TFIIB_rpt1"/>
    <property type="match status" value="1"/>
</dbReference>
<keyword evidence="4" id="KW-0479">Metal-binding</keyword>
<dbReference type="Gene3D" id="1.10.472.170">
    <property type="match status" value="1"/>
</dbReference>
<reference evidence="15" key="1">
    <citation type="submission" date="2020-01" db="EMBL/GenBank/DDBJ databases">
        <title>Development of genomics and gene disruption for Polysphondylium violaceum indicates a role for the polyketide synthase stlB in stalk morphogenesis.</title>
        <authorList>
            <person name="Narita B."/>
            <person name="Kawabe Y."/>
            <person name="Kin K."/>
            <person name="Saito T."/>
            <person name="Gibbs R."/>
            <person name="Kuspa A."/>
            <person name="Muzny D."/>
            <person name="Queller D."/>
            <person name="Richards S."/>
            <person name="Strassman J."/>
            <person name="Sucgang R."/>
            <person name="Worley K."/>
            <person name="Schaap P."/>
        </authorList>
    </citation>
    <scope>NUCLEOTIDE SEQUENCE</scope>
    <source>
        <strain evidence="15">QSvi11</strain>
    </source>
</reference>
<comment type="caution">
    <text evidence="15">The sequence shown here is derived from an EMBL/GenBank/DDBJ whole genome shotgun (WGS) entry which is preliminary data.</text>
</comment>
<dbReference type="OrthoDB" id="25790at2759"/>
<dbReference type="Proteomes" id="UP000695562">
    <property type="component" value="Unassembled WGS sequence"/>
</dbReference>
<dbReference type="GO" id="GO:0008270">
    <property type="term" value="F:zinc ion binding"/>
    <property type="evidence" value="ECO:0007669"/>
    <property type="project" value="UniProtKB-KW"/>
</dbReference>
<dbReference type="InterPro" id="IPR000812">
    <property type="entry name" value="TFIIB"/>
</dbReference>
<dbReference type="GO" id="GO:0005634">
    <property type="term" value="C:nucleus"/>
    <property type="evidence" value="ECO:0007669"/>
    <property type="project" value="UniProtKB-SubCell"/>
</dbReference>
<dbReference type="GO" id="GO:0016251">
    <property type="term" value="F:RNA polymerase II general transcription initiation factor activity"/>
    <property type="evidence" value="ECO:0007669"/>
    <property type="project" value="TreeGrafter"/>
</dbReference>
<dbReference type="InterPro" id="IPR013150">
    <property type="entry name" value="TFIIB_cyclin"/>
</dbReference>
<keyword evidence="5" id="KW-0677">Repeat</keyword>
<evidence type="ECO:0000256" key="6">
    <source>
        <dbReference type="ARBA" id="ARBA00022771"/>
    </source>
</evidence>
<dbReference type="InterPro" id="IPR013137">
    <property type="entry name" value="Znf_TFIIB"/>
</dbReference>
<dbReference type="AlphaFoldDB" id="A0A8J4V4M4"/>
<dbReference type="GO" id="GO:0017025">
    <property type="term" value="F:TBP-class protein binding"/>
    <property type="evidence" value="ECO:0007669"/>
    <property type="project" value="InterPro"/>
</dbReference>
<dbReference type="EMBL" id="AJWJ01000435">
    <property type="protein sequence ID" value="KAF2070889.1"/>
    <property type="molecule type" value="Genomic_DNA"/>
</dbReference>
<keyword evidence="7" id="KW-0862">Zinc</keyword>
<dbReference type="InterPro" id="IPR023486">
    <property type="entry name" value="TFIIB_CS"/>
</dbReference>
<evidence type="ECO:0000256" key="5">
    <source>
        <dbReference type="ARBA" id="ARBA00022737"/>
    </source>
</evidence>
<dbReference type="PANTHER" id="PTHR11618">
    <property type="entry name" value="TRANSCRIPTION INITIATION FACTOR IIB-RELATED"/>
    <property type="match status" value="1"/>
</dbReference>
<dbReference type="Pfam" id="PF00382">
    <property type="entry name" value="TFIIB"/>
    <property type="match status" value="2"/>
</dbReference>
<dbReference type="PANTHER" id="PTHR11618:SF13">
    <property type="entry name" value="TRANSCRIPTION INITIATION FACTOR IIB"/>
    <property type="match status" value="1"/>
</dbReference>
<dbReference type="FunFam" id="1.10.472.10:FF:000008">
    <property type="entry name" value="Transcription initiation factor IIB"/>
    <property type="match status" value="1"/>
</dbReference>
<evidence type="ECO:0000256" key="4">
    <source>
        <dbReference type="ARBA" id="ARBA00022723"/>
    </source>
</evidence>
<dbReference type="Pfam" id="PF08271">
    <property type="entry name" value="Zn_Ribbon_TF"/>
    <property type="match status" value="1"/>
</dbReference>
<feature type="region of interest" description="Disordered" evidence="13">
    <location>
        <begin position="77"/>
        <end position="98"/>
    </location>
</feature>
<feature type="domain" description="TFIIB-type" evidence="14">
    <location>
        <begin position="32"/>
        <end position="65"/>
    </location>
</feature>
<evidence type="ECO:0000256" key="1">
    <source>
        <dbReference type="ARBA" id="ARBA00004123"/>
    </source>
</evidence>
<dbReference type="InterPro" id="IPR013763">
    <property type="entry name" value="Cyclin-like_dom"/>
</dbReference>
<dbReference type="GO" id="GO:0070897">
    <property type="term" value="P:transcription preinitiation complex assembly"/>
    <property type="evidence" value="ECO:0007669"/>
    <property type="project" value="InterPro"/>
</dbReference>
<evidence type="ECO:0000256" key="3">
    <source>
        <dbReference type="ARBA" id="ARBA00013932"/>
    </source>
</evidence>
<dbReference type="PRINTS" id="PR00685">
    <property type="entry name" value="TIFACTORIIB"/>
</dbReference>
<dbReference type="PROSITE" id="PS00782">
    <property type="entry name" value="TFIIB"/>
    <property type="match status" value="1"/>
</dbReference>
<organism evidence="15 16">
    <name type="scientific">Polysphondylium violaceum</name>
    <dbReference type="NCBI Taxonomy" id="133409"/>
    <lineage>
        <taxon>Eukaryota</taxon>
        <taxon>Amoebozoa</taxon>
        <taxon>Evosea</taxon>
        <taxon>Eumycetozoa</taxon>
        <taxon>Dictyostelia</taxon>
        <taxon>Dictyosteliales</taxon>
        <taxon>Dictyosteliaceae</taxon>
        <taxon>Polysphondylium</taxon>
    </lineage>
</organism>
<evidence type="ECO:0000256" key="9">
    <source>
        <dbReference type="ARBA" id="ARBA00023163"/>
    </source>
</evidence>
<keyword evidence="10" id="KW-0539">Nucleus</keyword>
<dbReference type="PROSITE" id="PS51134">
    <property type="entry name" value="ZF_TFIIB"/>
    <property type="match status" value="1"/>
</dbReference>
<evidence type="ECO:0000256" key="2">
    <source>
        <dbReference type="ARBA" id="ARBA00010857"/>
    </source>
</evidence>
<dbReference type="InterPro" id="IPR036915">
    <property type="entry name" value="Cyclin-like_sf"/>
</dbReference>
<dbReference type="Gene3D" id="1.10.472.10">
    <property type="entry name" value="Cyclin-like"/>
    <property type="match status" value="1"/>
</dbReference>
<keyword evidence="16" id="KW-1185">Reference proteome</keyword>
<keyword evidence="6 12" id="KW-0863">Zinc-finger</keyword>
<evidence type="ECO:0000259" key="14">
    <source>
        <dbReference type="PROSITE" id="PS51134"/>
    </source>
</evidence>
<dbReference type="SUPFAM" id="SSF57783">
    <property type="entry name" value="Zinc beta-ribbon"/>
    <property type="match status" value="1"/>
</dbReference>
<comment type="similarity">
    <text evidence="2">Belongs to the TFIIB family.</text>
</comment>
<name>A0A8J4V4M4_9MYCE</name>
<evidence type="ECO:0000256" key="11">
    <source>
        <dbReference type="ARBA" id="ARBA00031706"/>
    </source>
</evidence>
<accession>A0A8J4V4M4</accession>
<keyword evidence="9" id="KW-0804">Transcription</keyword>
<evidence type="ECO:0000313" key="15">
    <source>
        <dbReference type="EMBL" id="KAF2070889.1"/>
    </source>
</evidence>
<keyword evidence="8" id="KW-0805">Transcription regulation</keyword>
<gene>
    <name evidence="15" type="ORF">CYY_007790</name>
</gene>
<feature type="compositionally biased region" description="Polar residues" evidence="13">
    <location>
        <begin position="77"/>
        <end position="87"/>
    </location>
</feature>
<evidence type="ECO:0000256" key="8">
    <source>
        <dbReference type="ARBA" id="ARBA00023015"/>
    </source>
</evidence>
<sequence>MNMQNIASIATGTANTTASAPKSKSKTALFYNKLWCPVCKVTDPDIVEDYAKGDMICRECGVVIGDRIVDEHSEWRTFSNSESTGSDPNRVGGPTNPLLRDSALSTTIGKGSKDTSSLTRLQNKSALGTGDRNLLAAFKEIGRMADHMGLPQTVADLANELYRNMDDKKTIKGRSADGMYAAALLIACRHEKISRTFKEISALTNNVSKKDISRCFKIMKENIPNFNLQTISTDDFTTRFCSNLKLPVEVKKAAEYVSKTAMDMGIVAGKSPISVTAASIYLVSQLSTEKRTQKNIADVSGVSEVTIRNAYKDLYAKRDSLLPPGSPFLTQLSSLPPS</sequence>
<protein>
    <recommendedName>
        <fullName evidence="3">Transcription initiation factor IIB</fullName>
    </recommendedName>
    <alternativeName>
        <fullName evidence="11">General transcription factor TFIIB</fullName>
    </alternativeName>
</protein>
<evidence type="ECO:0000256" key="10">
    <source>
        <dbReference type="ARBA" id="ARBA00023242"/>
    </source>
</evidence>